<feature type="compositionally biased region" description="Polar residues" evidence="1">
    <location>
        <begin position="309"/>
        <end position="319"/>
    </location>
</feature>
<accession>A0AAD7K6S2</accession>
<keyword evidence="3" id="KW-1185">Reference proteome</keyword>
<proteinExistence type="predicted"/>
<feature type="compositionally biased region" description="Polar residues" evidence="1">
    <location>
        <begin position="53"/>
        <end position="68"/>
    </location>
</feature>
<comment type="caution">
    <text evidence="2">The sequence shown here is derived from an EMBL/GenBank/DDBJ whole genome shotgun (WGS) entry which is preliminary data.</text>
</comment>
<name>A0AAD7K6S2_9AGAR</name>
<evidence type="ECO:0000256" key="1">
    <source>
        <dbReference type="SAM" id="MobiDB-lite"/>
    </source>
</evidence>
<gene>
    <name evidence="2" type="ORF">DFH07DRAFT_765650</name>
</gene>
<sequence length="475" mass="51381">MCGGRCSLANPHNPAQGTALHELVVAPTFTRDLARPYNIPGTDIVLNPHATGGCTTPQDARSSSTPSSEVEDNENHVPETAVGPRLQYVHITVEWMERNKNPRSNARPKKQHESKVVSQAVEVLSMSRVEFIPIALSAHDYENKYVAGIANGPLMRVSWSGSPGGKTGAAVISNDANWKIIIDKFRDTLKTAPKLDTVCVAFDLNGMEGFLSRSKRLHSPGPDPYETELAFGTRVPNTENFSPAQIAVASAVDEIKSAHSCAEHGTCFINGDLQHLEMNCFRLNMWGQAVVAGKCKAEAPPPPELLTIWTGSTSASTSKPRGRSGPFPTHPPAPSSSSDTTNLLLTSMVPVMAMMAQNMASNIPRAAIPAPAILPAPRSPIQASSPPPALEDELDVFMDAFRRAKNIPDVTIDKAKDQLRESRFTPDILCESSVTTERLQELTGLAEGEVHQLKKFARQCTGKVEGKRARRGIAF</sequence>
<feature type="region of interest" description="Disordered" evidence="1">
    <location>
        <begin position="309"/>
        <end position="341"/>
    </location>
</feature>
<protein>
    <submittedName>
        <fullName evidence="2">Uncharacterized protein</fullName>
    </submittedName>
</protein>
<feature type="region of interest" description="Disordered" evidence="1">
    <location>
        <begin position="48"/>
        <end position="76"/>
    </location>
</feature>
<evidence type="ECO:0000313" key="3">
    <source>
        <dbReference type="Proteomes" id="UP001215280"/>
    </source>
</evidence>
<dbReference type="EMBL" id="JARJLG010000007">
    <property type="protein sequence ID" value="KAJ7779360.1"/>
    <property type="molecule type" value="Genomic_DNA"/>
</dbReference>
<evidence type="ECO:0000313" key="2">
    <source>
        <dbReference type="EMBL" id="KAJ7779360.1"/>
    </source>
</evidence>
<organism evidence="2 3">
    <name type="scientific">Mycena maculata</name>
    <dbReference type="NCBI Taxonomy" id="230809"/>
    <lineage>
        <taxon>Eukaryota</taxon>
        <taxon>Fungi</taxon>
        <taxon>Dikarya</taxon>
        <taxon>Basidiomycota</taxon>
        <taxon>Agaricomycotina</taxon>
        <taxon>Agaricomycetes</taxon>
        <taxon>Agaricomycetidae</taxon>
        <taxon>Agaricales</taxon>
        <taxon>Marasmiineae</taxon>
        <taxon>Mycenaceae</taxon>
        <taxon>Mycena</taxon>
    </lineage>
</organism>
<reference evidence="2" key="1">
    <citation type="submission" date="2023-03" db="EMBL/GenBank/DDBJ databases">
        <title>Massive genome expansion in bonnet fungi (Mycena s.s.) driven by repeated elements and novel gene families across ecological guilds.</title>
        <authorList>
            <consortium name="Lawrence Berkeley National Laboratory"/>
            <person name="Harder C.B."/>
            <person name="Miyauchi S."/>
            <person name="Viragh M."/>
            <person name="Kuo A."/>
            <person name="Thoen E."/>
            <person name="Andreopoulos B."/>
            <person name="Lu D."/>
            <person name="Skrede I."/>
            <person name="Drula E."/>
            <person name="Henrissat B."/>
            <person name="Morin E."/>
            <person name="Kohler A."/>
            <person name="Barry K."/>
            <person name="LaButti K."/>
            <person name="Morin E."/>
            <person name="Salamov A."/>
            <person name="Lipzen A."/>
            <person name="Mereny Z."/>
            <person name="Hegedus B."/>
            <person name="Baldrian P."/>
            <person name="Stursova M."/>
            <person name="Weitz H."/>
            <person name="Taylor A."/>
            <person name="Grigoriev I.V."/>
            <person name="Nagy L.G."/>
            <person name="Martin F."/>
            <person name="Kauserud H."/>
        </authorList>
    </citation>
    <scope>NUCLEOTIDE SEQUENCE</scope>
    <source>
        <strain evidence="2">CBHHK188m</strain>
    </source>
</reference>
<dbReference type="AlphaFoldDB" id="A0AAD7K6S2"/>
<dbReference type="Proteomes" id="UP001215280">
    <property type="component" value="Unassembled WGS sequence"/>
</dbReference>